<name>A0AAV4TVK1_CAEEX</name>
<reference evidence="2 3" key="1">
    <citation type="submission" date="2021-06" db="EMBL/GenBank/DDBJ databases">
        <title>Caerostris extrusa draft genome.</title>
        <authorList>
            <person name="Kono N."/>
            <person name="Arakawa K."/>
        </authorList>
    </citation>
    <scope>NUCLEOTIDE SEQUENCE [LARGE SCALE GENOMIC DNA]</scope>
</reference>
<feature type="region of interest" description="Disordered" evidence="1">
    <location>
        <begin position="1"/>
        <end position="20"/>
    </location>
</feature>
<keyword evidence="3" id="KW-1185">Reference proteome</keyword>
<gene>
    <name evidence="2" type="ORF">CEXT_593351</name>
</gene>
<dbReference type="EMBL" id="BPLR01011780">
    <property type="protein sequence ID" value="GIY48980.1"/>
    <property type="molecule type" value="Genomic_DNA"/>
</dbReference>
<evidence type="ECO:0000313" key="3">
    <source>
        <dbReference type="Proteomes" id="UP001054945"/>
    </source>
</evidence>
<comment type="caution">
    <text evidence="2">The sequence shown here is derived from an EMBL/GenBank/DDBJ whole genome shotgun (WGS) entry which is preliminary data.</text>
</comment>
<protein>
    <submittedName>
        <fullName evidence="2">Uncharacterized protein</fullName>
    </submittedName>
</protein>
<dbReference type="AlphaFoldDB" id="A0AAV4TVK1"/>
<feature type="compositionally biased region" description="Basic and acidic residues" evidence="1">
    <location>
        <begin position="1"/>
        <end position="11"/>
    </location>
</feature>
<sequence>MMSVDRGDHESNSLLPSRDLLYPSKGDIPKGFMNYIADLCSHETGLMVVSGSNPTYNYFDPLFPLPQRRERHR</sequence>
<evidence type="ECO:0000313" key="2">
    <source>
        <dbReference type="EMBL" id="GIY48980.1"/>
    </source>
</evidence>
<accession>A0AAV4TVK1</accession>
<dbReference type="Proteomes" id="UP001054945">
    <property type="component" value="Unassembled WGS sequence"/>
</dbReference>
<evidence type="ECO:0000256" key="1">
    <source>
        <dbReference type="SAM" id="MobiDB-lite"/>
    </source>
</evidence>
<proteinExistence type="predicted"/>
<organism evidence="2 3">
    <name type="scientific">Caerostris extrusa</name>
    <name type="common">Bark spider</name>
    <name type="synonym">Caerostris bankana</name>
    <dbReference type="NCBI Taxonomy" id="172846"/>
    <lineage>
        <taxon>Eukaryota</taxon>
        <taxon>Metazoa</taxon>
        <taxon>Ecdysozoa</taxon>
        <taxon>Arthropoda</taxon>
        <taxon>Chelicerata</taxon>
        <taxon>Arachnida</taxon>
        <taxon>Araneae</taxon>
        <taxon>Araneomorphae</taxon>
        <taxon>Entelegynae</taxon>
        <taxon>Araneoidea</taxon>
        <taxon>Araneidae</taxon>
        <taxon>Caerostris</taxon>
    </lineage>
</organism>